<gene>
    <name evidence="4" type="ORF">CLV30_101156</name>
</gene>
<dbReference type="AlphaFoldDB" id="A0A2P8EFD6"/>
<keyword evidence="4" id="KW-0489">Methyltransferase</keyword>
<dbReference type="GO" id="GO:0008168">
    <property type="term" value="F:methyltransferase activity"/>
    <property type="evidence" value="ECO:0007669"/>
    <property type="project" value="UniProtKB-KW"/>
</dbReference>
<organism evidence="4 5">
    <name type="scientific">Haloactinopolyspora alba</name>
    <dbReference type="NCBI Taxonomy" id="648780"/>
    <lineage>
        <taxon>Bacteria</taxon>
        <taxon>Bacillati</taxon>
        <taxon>Actinomycetota</taxon>
        <taxon>Actinomycetes</taxon>
        <taxon>Jiangellales</taxon>
        <taxon>Jiangellaceae</taxon>
        <taxon>Haloactinopolyspora</taxon>
    </lineage>
</organism>
<dbReference type="InterPro" id="IPR036413">
    <property type="entry name" value="YaeB-like_sf"/>
</dbReference>
<comment type="caution">
    <text evidence="4">The sequence shown here is derived from an EMBL/GenBank/DDBJ whole genome shotgun (WGS) entry which is preliminary data.</text>
</comment>
<evidence type="ECO:0000259" key="3">
    <source>
        <dbReference type="PROSITE" id="PS51668"/>
    </source>
</evidence>
<keyword evidence="4" id="KW-0808">Transferase</keyword>
<dbReference type="CDD" id="cd09281">
    <property type="entry name" value="UPF0066"/>
    <property type="match status" value="1"/>
</dbReference>
<dbReference type="Proteomes" id="UP000243528">
    <property type="component" value="Unassembled WGS sequence"/>
</dbReference>
<dbReference type="RefSeq" id="WP_106535275.1">
    <property type="nucleotide sequence ID" value="NZ_ML142897.1"/>
</dbReference>
<keyword evidence="5" id="KW-1185">Reference proteome</keyword>
<dbReference type="OrthoDB" id="9804309at2"/>
<evidence type="ECO:0000256" key="2">
    <source>
        <dbReference type="ARBA" id="ARBA00033753"/>
    </source>
</evidence>
<dbReference type="InterPro" id="IPR023370">
    <property type="entry name" value="TrmO-like_N"/>
</dbReference>
<dbReference type="PROSITE" id="PS51668">
    <property type="entry name" value="TSAA_2"/>
    <property type="match status" value="1"/>
</dbReference>
<sequence length="160" mass="18343">MPETFDVVPVAHVVGGRTEPTDDYWGGTRAIVRIDNARFTTDATKGLDAFSHLELVFRFHLTDQSDLNLGARRPRNNPHWPEVGTFGHRNMRRLNWLGVSRCHLLKVDGLDLHVEDLDAVDGTPVLDIKPWFTEMGPRGEIHQPEWTTTMLRDYYEPPEV</sequence>
<accession>A0A2P8EFD6</accession>
<dbReference type="Gene3D" id="2.40.30.70">
    <property type="entry name" value="YaeB-like"/>
    <property type="match status" value="1"/>
</dbReference>
<dbReference type="GO" id="GO:0032259">
    <property type="term" value="P:methylation"/>
    <property type="evidence" value="ECO:0007669"/>
    <property type="project" value="UniProtKB-KW"/>
</dbReference>
<evidence type="ECO:0000313" key="4">
    <source>
        <dbReference type="EMBL" id="PSL08189.1"/>
    </source>
</evidence>
<feature type="domain" description="TsaA-like" evidence="3">
    <location>
        <begin position="7"/>
        <end position="140"/>
    </location>
</feature>
<dbReference type="PANTHER" id="PTHR12818">
    <property type="entry name" value="TRNA (ADENINE(37)-N6)-METHYLTRANSFERASE"/>
    <property type="match status" value="1"/>
</dbReference>
<keyword evidence="1" id="KW-0949">S-adenosyl-L-methionine</keyword>
<protein>
    <submittedName>
        <fullName evidence="4">tRNA (Thr-GGU) A37 N-methylase</fullName>
    </submittedName>
</protein>
<dbReference type="SUPFAM" id="SSF118196">
    <property type="entry name" value="YaeB-like"/>
    <property type="match status" value="1"/>
</dbReference>
<proteinExistence type="inferred from homology"/>
<comment type="similarity">
    <text evidence="2">Belongs to the tRNA methyltransferase O family.</text>
</comment>
<evidence type="ECO:0000256" key="1">
    <source>
        <dbReference type="ARBA" id="ARBA00022691"/>
    </source>
</evidence>
<dbReference type="InterPro" id="IPR036414">
    <property type="entry name" value="YaeB_N_sf"/>
</dbReference>
<dbReference type="EMBL" id="PYGE01000001">
    <property type="protein sequence ID" value="PSL08189.1"/>
    <property type="molecule type" value="Genomic_DNA"/>
</dbReference>
<reference evidence="4 5" key="1">
    <citation type="submission" date="2018-03" db="EMBL/GenBank/DDBJ databases">
        <title>Genomic Encyclopedia of Archaeal and Bacterial Type Strains, Phase II (KMG-II): from individual species to whole genera.</title>
        <authorList>
            <person name="Goeker M."/>
        </authorList>
    </citation>
    <scope>NUCLEOTIDE SEQUENCE [LARGE SCALE GENOMIC DNA]</scope>
    <source>
        <strain evidence="4 5">DSM 45211</strain>
    </source>
</reference>
<dbReference type="InterPro" id="IPR040372">
    <property type="entry name" value="YaeB-like"/>
</dbReference>
<dbReference type="PANTHER" id="PTHR12818:SF0">
    <property type="entry name" value="TRNA (ADENINE(37)-N6)-METHYLTRANSFERASE"/>
    <property type="match status" value="1"/>
</dbReference>
<dbReference type="Pfam" id="PF01980">
    <property type="entry name" value="TrmO_N"/>
    <property type="match status" value="1"/>
</dbReference>
<name>A0A2P8EFD6_9ACTN</name>
<evidence type="ECO:0000313" key="5">
    <source>
        <dbReference type="Proteomes" id="UP000243528"/>
    </source>
</evidence>